<dbReference type="AlphaFoldDB" id="A0A9D4ZNS8"/>
<comment type="caution">
    <text evidence="2">The sequence shown here is derived from an EMBL/GenBank/DDBJ whole genome shotgun (WGS) entry which is preliminary data.</text>
</comment>
<accession>A0A9D4ZNS8</accession>
<keyword evidence="1" id="KW-0472">Membrane</keyword>
<evidence type="ECO:0000313" key="2">
    <source>
        <dbReference type="EMBL" id="KAI5082254.1"/>
    </source>
</evidence>
<dbReference type="EMBL" id="JABFUD020000003">
    <property type="protein sequence ID" value="KAI5082254.1"/>
    <property type="molecule type" value="Genomic_DNA"/>
</dbReference>
<reference evidence="2" key="1">
    <citation type="submission" date="2021-01" db="EMBL/GenBank/DDBJ databases">
        <title>Adiantum capillus-veneris genome.</title>
        <authorList>
            <person name="Fang Y."/>
            <person name="Liao Q."/>
        </authorList>
    </citation>
    <scope>NUCLEOTIDE SEQUENCE</scope>
    <source>
        <strain evidence="2">H3</strain>
        <tissue evidence="2">Leaf</tissue>
    </source>
</reference>
<organism evidence="2 3">
    <name type="scientific">Adiantum capillus-veneris</name>
    <name type="common">Maidenhair fern</name>
    <dbReference type="NCBI Taxonomy" id="13818"/>
    <lineage>
        <taxon>Eukaryota</taxon>
        <taxon>Viridiplantae</taxon>
        <taxon>Streptophyta</taxon>
        <taxon>Embryophyta</taxon>
        <taxon>Tracheophyta</taxon>
        <taxon>Polypodiopsida</taxon>
        <taxon>Polypodiidae</taxon>
        <taxon>Polypodiales</taxon>
        <taxon>Pteridineae</taxon>
        <taxon>Pteridaceae</taxon>
        <taxon>Vittarioideae</taxon>
        <taxon>Adiantum</taxon>
    </lineage>
</organism>
<proteinExistence type="predicted"/>
<gene>
    <name evidence="2" type="ORF">GOP47_0001997</name>
</gene>
<sequence>MEKSRDTFDGLCYALNMNGRNLGVLLFNQFYLGVILKPWYMILSKYFIKTNPGKLLWANLWNIMNAEMLRMENISQSMMVLQSDFFSQKC</sequence>
<keyword evidence="1" id="KW-1133">Transmembrane helix</keyword>
<keyword evidence="1" id="KW-0812">Transmembrane</keyword>
<protein>
    <submittedName>
        <fullName evidence="2">Uncharacterized protein</fullName>
    </submittedName>
</protein>
<name>A0A9D4ZNS8_ADICA</name>
<evidence type="ECO:0000313" key="3">
    <source>
        <dbReference type="Proteomes" id="UP000886520"/>
    </source>
</evidence>
<dbReference type="Proteomes" id="UP000886520">
    <property type="component" value="Chromosome 2"/>
</dbReference>
<evidence type="ECO:0000256" key="1">
    <source>
        <dbReference type="SAM" id="Phobius"/>
    </source>
</evidence>
<keyword evidence="3" id="KW-1185">Reference proteome</keyword>
<feature type="transmembrane region" description="Helical" evidence="1">
    <location>
        <begin position="20"/>
        <end position="40"/>
    </location>
</feature>